<dbReference type="GeneID" id="7195383"/>
<dbReference type="PaxDb" id="2850-Phatr48972"/>
<name>B7G927_PHATC</name>
<evidence type="ECO:0000313" key="2">
    <source>
        <dbReference type="EMBL" id="EEC44751.1"/>
    </source>
</evidence>
<feature type="compositionally biased region" description="Polar residues" evidence="1">
    <location>
        <begin position="155"/>
        <end position="168"/>
    </location>
</feature>
<dbReference type="KEGG" id="pti:PHATRDRAFT_48972"/>
<dbReference type="RefSeq" id="XP_002183569.1">
    <property type="nucleotide sequence ID" value="XM_002183533.1"/>
</dbReference>
<reference evidence="2 3" key="1">
    <citation type="journal article" date="2008" name="Nature">
        <title>The Phaeodactylum genome reveals the evolutionary history of diatom genomes.</title>
        <authorList>
            <person name="Bowler C."/>
            <person name="Allen A.E."/>
            <person name="Badger J.H."/>
            <person name="Grimwood J."/>
            <person name="Jabbari K."/>
            <person name="Kuo A."/>
            <person name="Maheswari U."/>
            <person name="Martens C."/>
            <person name="Maumus F."/>
            <person name="Otillar R.P."/>
            <person name="Rayko E."/>
            <person name="Salamov A."/>
            <person name="Vandepoele K."/>
            <person name="Beszteri B."/>
            <person name="Gruber A."/>
            <person name="Heijde M."/>
            <person name="Katinka M."/>
            <person name="Mock T."/>
            <person name="Valentin K."/>
            <person name="Verret F."/>
            <person name="Berges J.A."/>
            <person name="Brownlee C."/>
            <person name="Cadoret J.P."/>
            <person name="Chiovitti A."/>
            <person name="Choi C.J."/>
            <person name="Coesel S."/>
            <person name="De Martino A."/>
            <person name="Detter J.C."/>
            <person name="Durkin C."/>
            <person name="Falciatore A."/>
            <person name="Fournet J."/>
            <person name="Haruta M."/>
            <person name="Huysman M.J."/>
            <person name="Jenkins B.D."/>
            <person name="Jiroutova K."/>
            <person name="Jorgensen R.E."/>
            <person name="Joubert Y."/>
            <person name="Kaplan A."/>
            <person name="Kroger N."/>
            <person name="Kroth P.G."/>
            <person name="La Roche J."/>
            <person name="Lindquist E."/>
            <person name="Lommer M."/>
            <person name="Martin-Jezequel V."/>
            <person name="Lopez P.J."/>
            <person name="Lucas S."/>
            <person name="Mangogna M."/>
            <person name="McGinnis K."/>
            <person name="Medlin L.K."/>
            <person name="Montsant A."/>
            <person name="Oudot-Le Secq M.P."/>
            <person name="Napoli C."/>
            <person name="Obornik M."/>
            <person name="Parker M.S."/>
            <person name="Petit J.L."/>
            <person name="Porcel B.M."/>
            <person name="Poulsen N."/>
            <person name="Robison M."/>
            <person name="Rychlewski L."/>
            <person name="Rynearson T.A."/>
            <person name="Schmutz J."/>
            <person name="Shapiro H."/>
            <person name="Siaut M."/>
            <person name="Stanley M."/>
            <person name="Sussman M.R."/>
            <person name="Taylor A.R."/>
            <person name="Vardi A."/>
            <person name="von Dassow P."/>
            <person name="Vyverman W."/>
            <person name="Willis A."/>
            <person name="Wyrwicz L.S."/>
            <person name="Rokhsar D.S."/>
            <person name="Weissenbach J."/>
            <person name="Armbrust E.V."/>
            <person name="Green B.R."/>
            <person name="Van de Peer Y."/>
            <person name="Grigoriev I.V."/>
        </authorList>
    </citation>
    <scope>NUCLEOTIDE SEQUENCE [LARGE SCALE GENOMIC DNA]</scope>
    <source>
        <strain evidence="2 3">CCAP 1055/1</strain>
    </source>
</reference>
<feature type="compositionally biased region" description="Basic and acidic residues" evidence="1">
    <location>
        <begin position="24"/>
        <end position="39"/>
    </location>
</feature>
<organism evidence="2 3">
    <name type="scientific">Phaeodactylum tricornutum (strain CCAP 1055/1)</name>
    <dbReference type="NCBI Taxonomy" id="556484"/>
    <lineage>
        <taxon>Eukaryota</taxon>
        <taxon>Sar</taxon>
        <taxon>Stramenopiles</taxon>
        <taxon>Ochrophyta</taxon>
        <taxon>Bacillariophyta</taxon>
        <taxon>Bacillariophyceae</taxon>
        <taxon>Bacillariophycidae</taxon>
        <taxon>Naviculales</taxon>
        <taxon>Phaeodactylaceae</taxon>
        <taxon>Phaeodactylum</taxon>
    </lineage>
</organism>
<keyword evidence="3" id="KW-1185">Reference proteome</keyword>
<dbReference type="OrthoDB" id="48447at2759"/>
<proteinExistence type="predicted"/>
<gene>
    <name evidence="2" type="ORF">PHATRDRAFT_48972</name>
</gene>
<sequence length="456" mass="49351">MLERPRPAIKERGSEIMSNSGVEQCKRAHPDAVEADVRSRQQKRIASLDDEKDQSFKRLKRGEMDIKRDSLSNNHLTVNMQSEDELAMGYNAFALHSSRLPGAFNGFTSHLERQNLLRGLAPSQVSSGDTSFSLLSAQQRAVASQASTFSPGPWGSSSAMGPVRSQQRFPPDYSPELAQLLRLRALNGQLLTPLSGAQQPMASGIGSYGGLGMNFDSLLDQRAALLRQQALVGSAIPYGAGGSLGGLNSGLQQQMRSLAVGRGLGSLQASAGLYDHTNLSTFGGRDTSGVTAGGGIPLGLPVTLAQQEDSLKLSSHQVFLRHQIEAFQAGEDDVTTHTRGRNKPIARGQVGIRCRHCAHLPVSRRQKGSTYFPATLLGLYQAAQNMSTTHMQCGLCTEMPEEIKQQFVNLISSKVVSSGAGRPYWARSAKKLGLVDSEDGIRFIRSLPRGYRFQDE</sequence>
<protein>
    <submittedName>
        <fullName evidence="2">Uncharacterized protein</fullName>
    </submittedName>
</protein>
<evidence type="ECO:0000313" key="3">
    <source>
        <dbReference type="Proteomes" id="UP000000759"/>
    </source>
</evidence>
<dbReference type="AlphaFoldDB" id="B7G927"/>
<dbReference type="Proteomes" id="UP000000759">
    <property type="component" value="Chromosome 20"/>
</dbReference>
<feature type="region of interest" description="Disordered" evidence="1">
    <location>
        <begin position="1"/>
        <end position="51"/>
    </location>
</feature>
<accession>B7G927</accession>
<evidence type="ECO:0000256" key="1">
    <source>
        <dbReference type="SAM" id="MobiDB-lite"/>
    </source>
</evidence>
<dbReference type="EMBL" id="CM000622">
    <property type="protein sequence ID" value="EEC44751.1"/>
    <property type="molecule type" value="Genomic_DNA"/>
</dbReference>
<dbReference type="InParanoid" id="B7G927"/>
<dbReference type="eggNOG" id="ENOG502SUEN">
    <property type="taxonomic scope" value="Eukaryota"/>
</dbReference>
<feature type="region of interest" description="Disordered" evidence="1">
    <location>
        <begin position="146"/>
        <end position="169"/>
    </location>
</feature>
<reference evidence="3" key="2">
    <citation type="submission" date="2008-08" db="EMBL/GenBank/DDBJ databases">
        <authorList>
            <consortium name="Diatom Consortium"/>
            <person name="Grigoriev I."/>
            <person name="Grimwood J."/>
            <person name="Kuo A."/>
            <person name="Otillar R.P."/>
            <person name="Salamov A."/>
            <person name="Detter J.C."/>
            <person name="Lindquist E."/>
            <person name="Shapiro H."/>
            <person name="Lucas S."/>
            <person name="Glavina del Rio T."/>
            <person name="Pitluck S."/>
            <person name="Rokhsar D."/>
            <person name="Bowler C."/>
        </authorList>
    </citation>
    <scope>GENOME REANNOTATION</scope>
    <source>
        <strain evidence="3">CCAP 1055/1</strain>
    </source>
</reference>
<feature type="compositionally biased region" description="Basic and acidic residues" evidence="1">
    <location>
        <begin position="1"/>
        <end position="14"/>
    </location>
</feature>